<dbReference type="Gene3D" id="1.10.10.1110">
    <property type="entry name" value="Methyltransferase PG1098, N-terminal domain"/>
    <property type="match status" value="1"/>
</dbReference>
<dbReference type="SUPFAM" id="SSF53335">
    <property type="entry name" value="S-adenosyl-L-methionine-dependent methyltransferases"/>
    <property type="match status" value="1"/>
</dbReference>
<gene>
    <name evidence="3" type="ORF">SAMN05216480_111118</name>
</gene>
<protein>
    <submittedName>
        <fullName evidence="3">Uncharacterized protein</fullName>
    </submittedName>
</protein>
<dbReference type="InterPro" id="IPR054168">
    <property type="entry name" value="PG_1098_Fer"/>
</dbReference>
<dbReference type="InterPro" id="IPR029063">
    <property type="entry name" value="SAM-dependent_MTases_sf"/>
</dbReference>
<dbReference type="STRING" id="1224947.SAMN05216480_111118"/>
<organism evidence="3 4">
    <name type="scientific">Pustulibacterium marinum</name>
    <dbReference type="NCBI Taxonomy" id="1224947"/>
    <lineage>
        <taxon>Bacteria</taxon>
        <taxon>Pseudomonadati</taxon>
        <taxon>Bacteroidota</taxon>
        <taxon>Flavobacteriia</taxon>
        <taxon>Flavobacteriales</taxon>
        <taxon>Flavobacteriaceae</taxon>
        <taxon>Pustulibacterium</taxon>
    </lineage>
</organism>
<reference evidence="3 4" key="1">
    <citation type="submission" date="2016-10" db="EMBL/GenBank/DDBJ databases">
        <authorList>
            <person name="de Groot N.N."/>
        </authorList>
    </citation>
    <scope>NUCLEOTIDE SEQUENCE [LARGE SCALE GENOMIC DNA]</scope>
    <source>
        <strain evidence="3 4">CGMCC 1.12333</strain>
    </source>
</reference>
<evidence type="ECO:0000313" key="3">
    <source>
        <dbReference type="EMBL" id="SFU65353.1"/>
    </source>
</evidence>
<keyword evidence="4" id="KW-1185">Reference proteome</keyword>
<dbReference type="Gene3D" id="3.40.50.150">
    <property type="entry name" value="Vaccinia Virus protein VP39"/>
    <property type="match status" value="1"/>
</dbReference>
<dbReference type="AlphaFoldDB" id="A0A1I7HXD9"/>
<evidence type="ECO:0000313" key="4">
    <source>
        <dbReference type="Proteomes" id="UP000199138"/>
    </source>
</evidence>
<dbReference type="InterPro" id="IPR041497">
    <property type="entry name" value="Thump-like"/>
</dbReference>
<sequence length="409" mass="46630">MLGYLPKIYSITLNKYILNTDIHNFIKNNINTDISSLLFKKPLFDSVSNKELVEQLIGKKKCEKKLPLWFETNGIYYPPKLNLEQTSSEETAAYKASLLGGKRIVDITGGFGIDAYYFSLQYGEVVHCELQNWLSEIVQHNALTLGRENLQFYKGDGLEFLEETNDFFDVIYVDPSRRNDAKGKVFMLADCLPNVPNNLELLFSKSDTIMIKTSPILDISNGLEELKNVAEIHVVALQNEVKELLWILRKNHTDSIQMKTVNLGGNSPINFDFNWEEEPTLETSFSAPKKYLYEPNSAIMKAGAFKSISVQFGLSKLHQHSHLYTSDELVDFPGRVFEIVSILPHSKKVLKQELGGTKAHITSRNFPDKPDVFRKKYRVKDGGDVYIFLTTNLAEEKLVIITKKVSYVH</sequence>
<dbReference type="Pfam" id="PF18096">
    <property type="entry name" value="Thump_like"/>
    <property type="match status" value="1"/>
</dbReference>
<dbReference type="Proteomes" id="UP000199138">
    <property type="component" value="Unassembled WGS sequence"/>
</dbReference>
<feature type="domain" description="THUMP-like" evidence="1">
    <location>
        <begin position="334"/>
        <end position="404"/>
    </location>
</feature>
<accession>A0A1I7HXD9</accession>
<evidence type="ECO:0000259" key="2">
    <source>
        <dbReference type="Pfam" id="PF22013"/>
    </source>
</evidence>
<feature type="domain" description="PG-1098 ferredoxin-like" evidence="2">
    <location>
        <begin position="291"/>
        <end position="333"/>
    </location>
</feature>
<name>A0A1I7HXD9_9FLAO</name>
<evidence type="ECO:0000259" key="1">
    <source>
        <dbReference type="Pfam" id="PF18096"/>
    </source>
</evidence>
<dbReference type="EMBL" id="FPBK01000011">
    <property type="protein sequence ID" value="SFU65353.1"/>
    <property type="molecule type" value="Genomic_DNA"/>
</dbReference>
<dbReference type="CDD" id="cd02440">
    <property type="entry name" value="AdoMet_MTases"/>
    <property type="match status" value="1"/>
</dbReference>
<proteinExistence type="predicted"/>
<dbReference type="Pfam" id="PF22013">
    <property type="entry name" value="PG_1098_Fer"/>
    <property type="match status" value="1"/>
</dbReference>